<dbReference type="AlphaFoldDB" id="A0A6M3L401"/>
<feature type="domain" description="PseI/NeuA/B-like" evidence="1">
    <location>
        <begin position="27"/>
        <end position="267"/>
    </location>
</feature>
<dbReference type="GO" id="GO:0016051">
    <property type="term" value="P:carbohydrate biosynthetic process"/>
    <property type="evidence" value="ECO:0007669"/>
    <property type="project" value="InterPro"/>
</dbReference>
<proteinExistence type="predicted"/>
<dbReference type="InterPro" id="IPR051690">
    <property type="entry name" value="PseI-like"/>
</dbReference>
<accession>A0A6M3L401</accession>
<gene>
    <name evidence="2" type="ORF">MM415B02625_0007</name>
</gene>
<evidence type="ECO:0000313" key="2">
    <source>
        <dbReference type="EMBL" id="QJA89029.1"/>
    </source>
</evidence>
<dbReference type="PANTHER" id="PTHR42966">
    <property type="entry name" value="N-ACETYLNEURAMINATE SYNTHASE"/>
    <property type="match status" value="1"/>
</dbReference>
<evidence type="ECO:0000259" key="1">
    <source>
        <dbReference type="Pfam" id="PF03102"/>
    </source>
</evidence>
<protein>
    <submittedName>
        <fullName evidence="2">Putative N-acetylneuraminate synthase</fullName>
    </submittedName>
</protein>
<organism evidence="2">
    <name type="scientific">viral metagenome</name>
    <dbReference type="NCBI Taxonomy" id="1070528"/>
    <lineage>
        <taxon>unclassified sequences</taxon>
        <taxon>metagenomes</taxon>
        <taxon>organismal metagenomes</taxon>
    </lineage>
</organism>
<dbReference type="InterPro" id="IPR013785">
    <property type="entry name" value="Aldolase_TIM"/>
</dbReference>
<dbReference type="PANTHER" id="PTHR42966:SF1">
    <property type="entry name" value="SIALIC ACID SYNTHASE"/>
    <property type="match status" value="1"/>
</dbReference>
<dbReference type="GO" id="GO:0047444">
    <property type="term" value="F:N-acylneuraminate-9-phosphate synthase activity"/>
    <property type="evidence" value="ECO:0007669"/>
    <property type="project" value="TreeGrafter"/>
</dbReference>
<name>A0A6M3L401_9ZZZZ</name>
<reference evidence="2" key="1">
    <citation type="submission" date="2020-03" db="EMBL/GenBank/DDBJ databases">
        <title>The deep terrestrial virosphere.</title>
        <authorList>
            <person name="Holmfeldt K."/>
            <person name="Nilsson E."/>
            <person name="Simone D."/>
            <person name="Lopez-Fernandez M."/>
            <person name="Wu X."/>
            <person name="de Brujin I."/>
            <person name="Lundin D."/>
            <person name="Andersson A."/>
            <person name="Bertilsson S."/>
            <person name="Dopson M."/>
        </authorList>
    </citation>
    <scope>NUCLEOTIDE SEQUENCE</scope>
    <source>
        <strain evidence="2">MM415B02625</strain>
    </source>
</reference>
<dbReference type="SUPFAM" id="SSF51569">
    <property type="entry name" value="Aldolase"/>
    <property type="match status" value="1"/>
</dbReference>
<dbReference type="Gene3D" id="3.20.20.70">
    <property type="entry name" value="Aldolase class I"/>
    <property type="match status" value="1"/>
</dbReference>
<sequence>MNKRKTIDIIAEIGQNFNGDIDLAKEMIKQAANAGANIVKFQLYDPAKRSDIKTHKWADILLQSKITRRQVFLLKDECDKFNVSFLASVFDSERVQWCEDIKMEAYKIASKSIYDVELARAVAVTGKPVILSYGMFKEADLPSIILEWYKDYDKHVRDIKLTKLYCISKYPADLMDMNFMFESGRQLDFIDMTVTIPVAYSIFESDYQGYSDHSIGLTACKTAMSLGARVIEKHLTMDKNMAGPDHIHSCTPDEMADLCKFRDEVEMILYGK</sequence>
<dbReference type="Pfam" id="PF03102">
    <property type="entry name" value="NeuB"/>
    <property type="match status" value="1"/>
</dbReference>
<dbReference type="EMBL" id="MT142818">
    <property type="protein sequence ID" value="QJA89029.1"/>
    <property type="molecule type" value="Genomic_DNA"/>
</dbReference>
<dbReference type="InterPro" id="IPR013132">
    <property type="entry name" value="PseI/NeuA/B-like_N"/>
</dbReference>